<dbReference type="HOGENOM" id="CLU_017885_0_0_10"/>
<protein>
    <submittedName>
        <fullName evidence="1">Uncharacterized protein</fullName>
    </submittedName>
</protein>
<accession>G5SQM8</accession>
<name>G5SQM8_9BACT</name>
<dbReference type="OrthoDB" id="1096670at2"/>
<dbReference type="EMBL" id="AFFY01000022">
    <property type="protein sequence ID" value="EHH00431.1"/>
    <property type="molecule type" value="Genomic_DNA"/>
</dbReference>
<sequence length="681" mass="78940">MCGKQTKWYEYQKENNMRNSTFIKMQAFFLACMLPAFLFGKGEVVYTRLQSFYSNAGMVAIDKVVLSDTATVMYCTAKGKINSWFQFASSTYLSDEEDARYPVKGAVGLTLGEKCYIPKAGQLAFRLLFKPMPKDTKIFDLIEGTDKDMFRIYGIHDAKAKIKIPEAKEEIDAEETSEKMFRKGKAVVRGKIEGYSQDWNGVILFFDVSFLGHREIAPYPISRPCTALKPDGTFYAELSLEHPVWAEMKMGGGNAPVPFYVRPGDTLDITVKGILEKNVTVDYSSSHPKGCYEDLLKHQDVPVIYYGWERLSDYGRNLDTEYFLKNVDESVAENMRLCDYVAWKYKLSPWETHLLKNRQRFELTDRYLFMASRLFEEKVERPRKYPVEKEDYVGYDYSAYKVLNILSLDDPSLSFLPYSLGYPPSISMTYMMAFLDMYAFWDNSSETEPLDYAKVEIEKDSLQVKTLRELTGTKGTPWAVQAYLTQKMTGLQGEWSIGQREKLADFLSSSYLTYPYFKEKIKELNRLSGNSTSWVYEIPEGEGYRDMKSILNSYKGRYVQVVWLSDPNKDFSFNGNSSVKNIMADHESFPDLQIIAILNGKAYSDDEVADRMMRELSFPVVYFRDGESYLKLQELFHFYSSGKQMTFDRNGLVFKQPLDMKNETMFRDRFRRILKAEKEMQ</sequence>
<reference evidence="1 2" key="1">
    <citation type="submission" date="2011-03" db="EMBL/GenBank/DDBJ databases">
        <authorList>
            <person name="Weinstock G."/>
            <person name="Sodergren E."/>
            <person name="Clifton S."/>
            <person name="Fulton L."/>
            <person name="Fulton B."/>
            <person name="Courtney L."/>
            <person name="Fronick C."/>
            <person name="Harrison M."/>
            <person name="Strong C."/>
            <person name="Farmer C."/>
            <person name="Delahaunty K."/>
            <person name="Markovic C."/>
            <person name="Hall O."/>
            <person name="Minx P."/>
            <person name="Tomlinson C."/>
            <person name="Mitreva M."/>
            <person name="Hou S."/>
            <person name="Chen J."/>
            <person name="Wollam A."/>
            <person name="Pepin K.H."/>
            <person name="Johnson M."/>
            <person name="Bhonagiri V."/>
            <person name="Zhang X."/>
            <person name="Suruliraj S."/>
            <person name="Warren W."/>
            <person name="Chinwalla A."/>
            <person name="Mardis E.R."/>
            <person name="Wilson R.K."/>
        </authorList>
    </citation>
    <scope>NUCLEOTIDE SEQUENCE [LARGE SCALE GENOMIC DNA]</scope>
    <source>
        <strain evidence="1 2">YIT 11840</strain>
    </source>
</reference>
<dbReference type="eggNOG" id="COG0526">
    <property type="taxonomic scope" value="Bacteria"/>
</dbReference>
<comment type="caution">
    <text evidence="1">The sequence shown here is derived from an EMBL/GenBank/DDBJ whole genome shotgun (WGS) entry which is preliminary data.</text>
</comment>
<dbReference type="AlphaFoldDB" id="G5SQM8"/>
<dbReference type="PATRIC" id="fig|762968.3.peg.1491"/>
<evidence type="ECO:0000313" key="2">
    <source>
        <dbReference type="Proteomes" id="UP000003598"/>
    </source>
</evidence>
<proteinExistence type="predicted"/>
<dbReference type="Proteomes" id="UP000003598">
    <property type="component" value="Unassembled WGS sequence"/>
</dbReference>
<evidence type="ECO:0000313" key="1">
    <source>
        <dbReference type="EMBL" id="EHH00431.1"/>
    </source>
</evidence>
<organism evidence="1 2">
    <name type="scientific">Paraprevotella clara YIT 11840</name>
    <dbReference type="NCBI Taxonomy" id="762968"/>
    <lineage>
        <taxon>Bacteria</taxon>
        <taxon>Pseudomonadati</taxon>
        <taxon>Bacteroidota</taxon>
        <taxon>Bacteroidia</taxon>
        <taxon>Bacteroidales</taxon>
        <taxon>Prevotellaceae</taxon>
        <taxon>Paraprevotella</taxon>
    </lineage>
</organism>
<dbReference type="STRING" id="762968.HMPREF9441_01668"/>
<gene>
    <name evidence="1" type="ORF">HMPREF9441_01668</name>
</gene>
<keyword evidence="2" id="KW-1185">Reference proteome</keyword>